<name>A0A0F8L382_METMZ</name>
<comment type="caution">
    <text evidence="1">The sequence shown here is derived from an EMBL/GenBank/DDBJ whole genome shotgun (WGS) entry which is preliminary data.</text>
</comment>
<accession>A0A0F8L382</accession>
<evidence type="ECO:0000313" key="2">
    <source>
        <dbReference type="Proteomes" id="UP000034657"/>
    </source>
</evidence>
<protein>
    <submittedName>
        <fullName evidence="1">Uncharacterized protein</fullName>
    </submittedName>
</protein>
<proteinExistence type="predicted"/>
<dbReference type="AlphaFoldDB" id="A0A0F8L382"/>
<sequence>MSEPILKEKYLHGTITNMRDARNSFSAIWEKILQAPLNLRNCFCRTPLCFGCLMSYDHEDGETLPGFEKPQWVYVHCLKCGYDTNIYKIGIHPGEVTELFDDSMTCSECASYKNAEQPWCKQDSSKTTPDTTACNLFQYEE</sequence>
<reference evidence="1 2" key="1">
    <citation type="journal article" date="2015" name="ISME J.">
        <title>Genomic and phenotypic differentiation among Methanosarcina mazei populations from Columbia River sediment.</title>
        <authorList>
            <person name="Youngblut N.D."/>
            <person name="Wirth J.S."/>
            <person name="Henriksen J.R."/>
            <person name="Smith M."/>
            <person name="Simon H."/>
            <person name="Metcalf W.W."/>
            <person name="Whitaker R.J."/>
        </authorList>
    </citation>
    <scope>NUCLEOTIDE SEQUENCE [LARGE SCALE GENOMIC DNA]</scope>
    <source>
        <strain evidence="1 2">3.H.M.1A.1</strain>
    </source>
</reference>
<dbReference type="Proteomes" id="UP000034657">
    <property type="component" value="Unassembled WGS sequence"/>
</dbReference>
<gene>
    <name evidence="1" type="ORF">DU69_13885</name>
</gene>
<evidence type="ECO:0000313" key="1">
    <source>
        <dbReference type="EMBL" id="KKG94568.1"/>
    </source>
</evidence>
<dbReference type="PATRIC" id="fig|2209.75.peg.3088"/>
<organism evidence="1 2">
    <name type="scientific">Methanosarcina mazei</name>
    <name type="common">Methanosarcina frisia</name>
    <dbReference type="NCBI Taxonomy" id="2209"/>
    <lineage>
        <taxon>Archaea</taxon>
        <taxon>Methanobacteriati</taxon>
        <taxon>Methanobacteriota</taxon>
        <taxon>Stenosarchaea group</taxon>
        <taxon>Methanomicrobia</taxon>
        <taxon>Methanosarcinales</taxon>
        <taxon>Methanosarcinaceae</taxon>
        <taxon>Methanosarcina</taxon>
    </lineage>
</organism>
<dbReference type="RefSeq" id="WP_048041645.1">
    <property type="nucleotide sequence ID" value="NZ_JJPT01000025.1"/>
</dbReference>
<dbReference type="EMBL" id="JJPT01000025">
    <property type="protein sequence ID" value="KKG94568.1"/>
    <property type="molecule type" value="Genomic_DNA"/>
</dbReference>